<accession>A0ABR5J748</accession>
<keyword evidence="2" id="KW-1185">Reference proteome</keyword>
<reference evidence="1 2" key="1">
    <citation type="submission" date="2015-07" db="EMBL/GenBank/DDBJ databases">
        <authorList>
            <person name="Ju K.-S."/>
            <person name="Doroghazi J.R."/>
            <person name="Metcalf W.W."/>
        </authorList>
    </citation>
    <scope>NUCLEOTIDE SEQUENCE [LARGE SCALE GENOMIC DNA]</scope>
    <source>
        <strain evidence="1 2">NRRL B-3589</strain>
    </source>
</reference>
<proteinExistence type="predicted"/>
<organism evidence="1 2">
    <name type="scientific">Streptomyces varsoviensis</name>
    <dbReference type="NCBI Taxonomy" id="67373"/>
    <lineage>
        <taxon>Bacteria</taxon>
        <taxon>Bacillati</taxon>
        <taxon>Actinomycetota</taxon>
        <taxon>Actinomycetes</taxon>
        <taxon>Kitasatosporales</taxon>
        <taxon>Streptomycetaceae</taxon>
        <taxon>Streptomyces</taxon>
    </lineage>
</organism>
<dbReference type="InterPro" id="IPR016064">
    <property type="entry name" value="NAD/diacylglycerol_kinase_sf"/>
</dbReference>
<keyword evidence="1" id="KW-0808">Transferase</keyword>
<dbReference type="GO" id="GO:0016301">
    <property type="term" value="F:kinase activity"/>
    <property type="evidence" value="ECO:0007669"/>
    <property type="project" value="UniProtKB-KW"/>
</dbReference>
<sequence length="128" mass="13313">MLVVIDPVARRVDGESVRIAKDVLCAGATTKICLPDGPEEVERALSRRGHRRTVVIGDDLALLRVVGLLHRQRELPGASLAVVPVGPAASVSLVRALGVPTGAVAAARAVLDGSERRLDLLVDDSGGV</sequence>
<name>A0ABR5J748_9ACTN</name>
<dbReference type="Gene3D" id="3.40.50.10330">
    <property type="entry name" value="Probable inorganic polyphosphate/atp-NAD kinase, domain 1"/>
    <property type="match status" value="1"/>
</dbReference>
<comment type="caution">
    <text evidence="1">The sequence shown here is derived from an EMBL/GenBank/DDBJ whole genome shotgun (WGS) entry which is preliminary data.</text>
</comment>
<dbReference type="Proteomes" id="UP000037020">
    <property type="component" value="Unassembled WGS sequence"/>
</dbReference>
<gene>
    <name evidence="1" type="ORF">ADK38_15305</name>
</gene>
<protein>
    <submittedName>
        <fullName evidence="1">Diacylglycerol kinase</fullName>
    </submittedName>
</protein>
<dbReference type="SUPFAM" id="SSF111331">
    <property type="entry name" value="NAD kinase/diacylglycerol kinase-like"/>
    <property type="match status" value="1"/>
</dbReference>
<evidence type="ECO:0000313" key="1">
    <source>
        <dbReference type="EMBL" id="KOG89254.1"/>
    </source>
</evidence>
<dbReference type="EMBL" id="LGUT01001284">
    <property type="protein sequence ID" value="KOG89254.1"/>
    <property type="molecule type" value="Genomic_DNA"/>
</dbReference>
<evidence type="ECO:0000313" key="2">
    <source>
        <dbReference type="Proteomes" id="UP000037020"/>
    </source>
</evidence>
<dbReference type="InterPro" id="IPR017438">
    <property type="entry name" value="ATP-NAD_kinase_N"/>
</dbReference>
<feature type="non-terminal residue" evidence="1">
    <location>
        <position position="128"/>
    </location>
</feature>
<keyword evidence="1" id="KW-0418">Kinase</keyword>